<evidence type="ECO:0000313" key="2">
    <source>
        <dbReference type="EMBL" id="NJC73615.1"/>
    </source>
</evidence>
<proteinExistence type="inferred from homology"/>
<reference evidence="2 3" key="1">
    <citation type="submission" date="2020-03" db="EMBL/GenBank/DDBJ databases">
        <title>WGS of the type strain of Planosporangium spp.</title>
        <authorList>
            <person name="Thawai C."/>
        </authorList>
    </citation>
    <scope>NUCLEOTIDE SEQUENCE [LARGE SCALE GENOMIC DNA]</scope>
    <source>
        <strain evidence="2 3">TBRC 5610</strain>
    </source>
</reference>
<dbReference type="PANTHER" id="PTHR18964">
    <property type="entry name" value="ROK (REPRESSOR, ORF, KINASE) FAMILY"/>
    <property type="match status" value="1"/>
</dbReference>
<dbReference type="InterPro" id="IPR043129">
    <property type="entry name" value="ATPase_NBD"/>
</dbReference>
<dbReference type="Pfam" id="PF00480">
    <property type="entry name" value="ROK"/>
    <property type="match status" value="1"/>
</dbReference>
<dbReference type="Proteomes" id="UP000722989">
    <property type="component" value="Unassembled WGS sequence"/>
</dbReference>
<evidence type="ECO:0000256" key="1">
    <source>
        <dbReference type="ARBA" id="ARBA00006479"/>
    </source>
</evidence>
<dbReference type="RefSeq" id="WP_167928523.1">
    <property type="nucleotide sequence ID" value="NZ_JAATVY010000033.1"/>
</dbReference>
<dbReference type="PANTHER" id="PTHR18964:SF149">
    <property type="entry name" value="BIFUNCTIONAL UDP-N-ACETYLGLUCOSAMINE 2-EPIMERASE_N-ACETYLMANNOSAMINE KINASE"/>
    <property type="match status" value="1"/>
</dbReference>
<dbReference type="EMBL" id="JAATVY010000033">
    <property type="protein sequence ID" value="NJC73615.1"/>
    <property type="molecule type" value="Genomic_DNA"/>
</dbReference>
<protein>
    <submittedName>
        <fullName evidence="2">ROK family protein</fullName>
    </submittedName>
</protein>
<gene>
    <name evidence="2" type="ORF">HC031_28385</name>
</gene>
<comment type="similarity">
    <text evidence="1">Belongs to the ROK (NagC/XylR) family.</text>
</comment>
<organism evidence="2 3">
    <name type="scientific">Planosporangium thailandense</name>
    <dbReference type="NCBI Taxonomy" id="765197"/>
    <lineage>
        <taxon>Bacteria</taxon>
        <taxon>Bacillati</taxon>
        <taxon>Actinomycetota</taxon>
        <taxon>Actinomycetes</taxon>
        <taxon>Micromonosporales</taxon>
        <taxon>Micromonosporaceae</taxon>
        <taxon>Planosporangium</taxon>
    </lineage>
</organism>
<accession>A0ABX0Y7U8</accession>
<comment type="caution">
    <text evidence="2">The sequence shown here is derived from an EMBL/GenBank/DDBJ whole genome shotgun (WGS) entry which is preliminary data.</text>
</comment>
<keyword evidence="3" id="KW-1185">Reference proteome</keyword>
<dbReference type="SUPFAM" id="SSF53067">
    <property type="entry name" value="Actin-like ATPase domain"/>
    <property type="match status" value="1"/>
</dbReference>
<evidence type="ECO:0000313" key="3">
    <source>
        <dbReference type="Proteomes" id="UP000722989"/>
    </source>
</evidence>
<sequence>MADDVVVALDVGGTGIKCALVDAAGQVRHSERRATGRERGSEAVVTTILEITEGLVRTAERTGLRPEGIGIVVPGVVDEAAGVATWSANVGFRDVPLRQLVTERIGLPTALGHDVRVGGLAEARLGAGRGYRHVLFVAIGTGIAAAHVVDGTAFAGAHGAAGELGHVVIRPGGPACGCGLRGCLEAIASAAAVSRRYAERSPAGTPTGADRVAALAAAGDPTAAGVWGEAIDALADGLLTGLTLFDPEAVVVGGGLAEAGDALLNPLGAALRERLRFQREPALMRAALGDEAGCLGAGLIARDALNGVPA</sequence>
<dbReference type="InterPro" id="IPR000600">
    <property type="entry name" value="ROK"/>
</dbReference>
<dbReference type="Gene3D" id="3.30.420.40">
    <property type="match status" value="2"/>
</dbReference>
<name>A0ABX0Y7U8_9ACTN</name>